<dbReference type="RefSeq" id="WP_211925390.1">
    <property type="nucleotide sequence ID" value="NZ_JAGQFT020000006.1"/>
</dbReference>
<evidence type="ECO:0000313" key="3">
    <source>
        <dbReference type="Proteomes" id="UP000675747"/>
    </source>
</evidence>
<evidence type="ECO:0000313" key="2">
    <source>
        <dbReference type="EMBL" id="MBS7457714.1"/>
    </source>
</evidence>
<reference evidence="1" key="2">
    <citation type="submission" date="2021-04" db="EMBL/GenBank/DDBJ databases">
        <authorList>
            <person name="Karlyshev A.V."/>
        </authorList>
    </citation>
    <scope>NUCLEOTIDE SEQUENCE</scope>
    <source>
        <strain evidence="1">LMG 29479</strain>
    </source>
</reference>
<comment type="caution">
    <text evidence="1">The sequence shown here is derived from an EMBL/GenBank/DDBJ whole genome shotgun (WGS) entry which is preliminary data.</text>
</comment>
<dbReference type="EMBL" id="JAGQFT020000006">
    <property type="protein sequence ID" value="MBS7457714.1"/>
    <property type="molecule type" value="Genomic_DNA"/>
</dbReference>
<protein>
    <submittedName>
        <fullName evidence="1">Uncharacterized protein</fullName>
    </submittedName>
</protein>
<dbReference type="AlphaFoldDB" id="A0A8J7VSU2"/>
<reference evidence="2 3" key="1">
    <citation type="journal article" date="2021" name="Microbiol. Resour. Announc.">
        <title>Draft Genome Sequence of Coralloluteibacterium stylophorae LMG 29479T.</title>
        <authorList>
            <person name="Karlyshev A.V."/>
            <person name="Kudryashova E.B."/>
            <person name="Ariskina E.V."/>
            <person name="Conroy A.P."/>
            <person name="Abidueva E.Y."/>
        </authorList>
    </citation>
    <scope>NUCLEOTIDE SEQUENCE [LARGE SCALE GENOMIC DNA]</scope>
    <source>
        <strain evidence="2 3">LMG 29479</strain>
    </source>
</reference>
<proteinExistence type="predicted"/>
<sequence length="158" mass="17937">MNLDRLDTLARWLEDGAKHERITFDMTKGIAIKTTELFDPEKPTECGSSCCIAGAAVQFFGDLSDLDPYMVARRLEEERRYGDDAEEEVQFRWGDIMDDAAELLGLTPGQARALFEPGMHPIWPYTYEEYNDPAWAARTIRHLMATGEVSWAATEKQA</sequence>
<name>A0A8J7VSU2_9GAMM</name>
<organism evidence="1">
    <name type="scientific">Coralloluteibacterium stylophorae</name>
    <dbReference type="NCBI Taxonomy" id="1776034"/>
    <lineage>
        <taxon>Bacteria</taxon>
        <taxon>Pseudomonadati</taxon>
        <taxon>Pseudomonadota</taxon>
        <taxon>Gammaproteobacteria</taxon>
        <taxon>Lysobacterales</taxon>
        <taxon>Lysobacteraceae</taxon>
        <taxon>Coralloluteibacterium</taxon>
    </lineage>
</organism>
<dbReference type="EMBL" id="JAGQFT010000010">
    <property type="protein sequence ID" value="MBR0561421.1"/>
    <property type="molecule type" value="Genomic_DNA"/>
</dbReference>
<keyword evidence="3" id="KW-1185">Reference proteome</keyword>
<gene>
    <name evidence="2" type="ORF">KB893_011295</name>
    <name evidence="1" type="ORF">KB893_02630</name>
</gene>
<evidence type="ECO:0000313" key="1">
    <source>
        <dbReference type="EMBL" id="MBR0561421.1"/>
    </source>
</evidence>
<accession>A0A8J7VSU2</accession>
<dbReference type="Proteomes" id="UP000675747">
    <property type="component" value="Unassembled WGS sequence"/>
</dbReference>